<gene>
    <name evidence="3" type="ORF">FH603_4726</name>
</gene>
<sequence>MKQLFISLAIGLAPFAAYAQTWTVDKAHTKVGFTVTHLMLSEVDGNFKTFDAKITAAKPDLSDAVFELTADINSIDTDNERRDGHLKSPDFFDAAKFPNLTFKSTSFKKVEGKKYKAMGDLTMHGVTKPVTLDVTMNGPVTNDTPKGKQEKVGFKISGTIKRADFGVGGTSTAVVSDEVEIKGNAEFAKQDAAMAEKK</sequence>
<name>A0ABR6WCD4_9BACT</name>
<keyword evidence="1" id="KW-0732">Signal</keyword>
<feature type="domain" description="Lipid/polyisoprenoid-binding YceI-like" evidence="2">
    <location>
        <begin position="21"/>
        <end position="188"/>
    </location>
</feature>
<evidence type="ECO:0000259" key="2">
    <source>
        <dbReference type="SMART" id="SM00867"/>
    </source>
</evidence>
<comment type="caution">
    <text evidence="3">The sequence shown here is derived from an EMBL/GenBank/DDBJ whole genome shotgun (WGS) entry which is preliminary data.</text>
</comment>
<keyword evidence="4" id="KW-1185">Reference proteome</keyword>
<accession>A0ABR6WCD4</accession>
<dbReference type="PANTHER" id="PTHR34406:SF1">
    <property type="entry name" value="PROTEIN YCEI"/>
    <property type="match status" value="1"/>
</dbReference>
<dbReference type="SMART" id="SM00867">
    <property type="entry name" value="YceI"/>
    <property type="match status" value="1"/>
</dbReference>
<feature type="signal peptide" evidence="1">
    <location>
        <begin position="1"/>
        <end position="19"/>
    </location>
</feature>
<dbReference type="RefSeq" id="WP_186740401.1">
    <property type="nucleotide sequence ID" value="NZ_VFIA01000039.1"/>
</dbReference>
<reference evidence="3 4" key="1">
    <citation type="submission" date="2019-06" db="EMBL/GenBank/DDBJ databases">
        <title>Spirosoma utsteinense sp. nov. isolated from Antarctic ice-free soils.</title>
        <authorList>
            <person name="Tahon G."/>
        </authorList>
    </citation>
    <scope>NUCLEOTIDE SEQUENCE [LARGE SCALE GENOMIC DNA]</scope>
    <source>
        <strain evidence="3 4">LMG 31447</strain>
    </source>
</reference>
<evidence type="ECO:0000313" key="3">
    <source>
        <dbReference type="EMBL" id="MBC3794199.1"/>
    </source>
</evidence>
<protein>
    <submittedName>
        <fullName evidence="3">Polyisoprenoid-binding protein YceI</fullName>
    </submittedName>
</protein>
<dbReference type="PANTHER" id="PTHR34406">
    <property type="entry name" value="PROTEIN YCEI"/>
    <property type="match status" value="1"/>
</dbReference>
<dbReference type="Gene3D" id="2.40.128.110">
    <property type="entry name" value="Lipid/polyisoprenoid-binding, YceI-like"/>
    <property type="match status" value="1"/>
</dbReference>
<dbReference type="InterPro" id="IPR036761">
    <property type="entry name" value="TTHA0802/YceI-like_sf"/>
</dbReference>
<dbReference type="SUPFAM" id="SSF101874">
    <property type="entry name" value="YceI-like"/>
    <property type="match status" value="1"/>
</dbReference>
<dbReference type="InterPro" id="IPR007372">
    <property type="entry name" value="Lipid/polyisoprenoid-bd_YceI"/>
</dbReference>
<organism evidence="3 4">
    <name type="scientific">Spirosoma utsteinense</name>
    <dbReference type="NCBI Taxonomy" id="2585773"/>
    <lineage>
        <taxon>Bacteria</taxon>
        <taxon>Pseudomonadati</taxon>
        <taxon>Bacteroidota</taxon>
        <taxon>Cytophagia</taxon>
        <taxon>Cytophagales</taxon>
        <taxon>Cytophagaceae</taxon>
        <taxon>Spirosoma</taxon>
    </lineage>
</organism>
<dbReference type="Proteomes" id="UP000700732">
    <property type="component" value="Unassembled WGS sequence"/>
</dbReference>
<dbReference type="Pfam" id="PF04264">
    <property type="entry name" value="YceI"/>
    <property type="match status" value="1"/>
</dbReference>
<proteinExistence type="predicted"/>
<feature type="chain" id="PRO_5045284095" evidence="1">
    <location>
        <begin position="20"/>
        <end position="198"/>
    </location>
</feature>
<evidence type="ECO:0000313" key="4">
    <source>
        <dbReference type="Proteomes" id="UP000700732"/>
    </source>
</evidence>
<evidence type="ECO:0000256" key="1">
    <source>
        <dbReference type="SAM" id="SignalP"/>
    </source>
</evidence>
<dbReference type="EMBL" id="VFIA01000039">
    <property type="protein sequence ID" value="MBC3794199.1"/>
    <property type="molecule type" value="Genomic_DNA"/>
</dbReference>